<evidence type="ECO:0000313" key="2">
    <source>
        <dbReference type="Proteomes" id="UP001148629"/>
    </source>
</evidence>
<organism evidence="1 2">
    <name type="scientific">Fusarium decemcellulare</name>
    <dbReference type="NCBI Taxonomy" id="57161"/>
    <lineage>
        <taxon>Eukaryota</taxon>
        <taxon>Fungi</taxon>
        <taxon>Dikarya</taxon>
        <taxon>Ascomycota</taxon>
        <taxon>Pezizomycotina</taxon>
        <taxon>Sordariomycetes</taxon>
        <taxon>Hypocreomycetidae</taxon>
        <taxon>Hypocreales</taxon>
        <taxon>Nectriaceae</taxon>
        <taxon>Fusarium</taxon>
        <taxon>Fusarium decemcellulare species complex</taxon>
    </lineage>
</organism>
<gene>
    <name evidence="1" type="ORF">NM208_g8601</name>
</gene>
<comment type="caution">
    <text evidence="1">The sequence shown here is derived from an EMBL/GenBank/DDBJ whole genome shotgun (WGS) entry which is preliminary data.</text>
</comment>
<proteinExistence type="predicted"/>
<reference evidence="1" key="1">
    <citation type="submission" date="2022-08" db="EMBL/GenBank/DDBJ databases">
        <title>Genome Sequence of Fusarium decemcellulare.</title>
        <authorList>
            <person name="Buettner E."/>
        </authorList>
    </citation>
    <scope>NUCLEOTIDE SEQUENCE</scope>
    <source>
        <strain evidence="1">Babe19</strain>
    </source>
</reference>
<protein>
    <submittedName>
        <fullName evidence="1">Uncharacterized protein</fullName>
    </submittedName>
</protein>
<sequence>MSLSKMRGLNTRLRQITTLATDDDPLSTQVRSCIELVRTCHYDLQHLIQLRNQHAPLLLPAALERIDGIIGAAQQCHERVYRLVEKCRPEAHGGRMPLRSKMRWILADSLDFESQQPLLNCHHAAVLAELNFVRQVALAAPTTADQEEEKEMRPEPVEISSTFSNIALLGDVFDNLSLATCDFGSPSPLSSPSISATPSSVTRNSNVQTDLQCSSSATENTPVLKANQVVEVHEKFTVIPFVDSQRDLSHYCDEKEVVFNQQSRSPDMERVVLNQQDSAGLRLLLDLEIASSPSPISQISSPSPQLNLHCVPLSDSSPINENQSFHDTKETNTRGEGFSGPGYEGTLSWSQTNRAGIGDKGLVSCLPYQESESEAIVARGPFSEGKWAVEPVVLRELRPDEVLVEMVASGICHTDLHCGNTADNLGVPAVFYPRVLGHEGSGYVVRAGSQVTHVHPGDTVLLSFSYCGECHVCKTGPPSHCVNFFEINFMGEPVFSGDIGGRFFGQSSLARHSVVSDKSVVNVSSLGLSRDDLKLLAPFGCGFQTGSGTIVNVAKATPDDCVTIVGMGGVGLAAVIAAKNCKCKIIIGIDRVESRLELAKSLGATHVINTTGLEMAQVVAKIKEIADGLGSTISIDTSAHPPLVAAEVEATRYMGKIIQVGTGMPDANLSIHMQSFMVSGKQYFGAVQGHSRSRDYIPVMVQWWRGGAFPIDKLVKTFAYSDFPQAVEAMKRGDVVKPVIVW</sequence>
<dbReference type="EMBL" id="JANRMS010000997">
    <property type="protein sequence ID" value="KAJ3532069.1"/>
    <property type="molecule type" value="Genomic_DNA"/>
</dbReference>
<dbReference type="Proteomes" id="UP001148629">
    <property type="component" value="Unassembled WGS sequence"/>
</dbReference>
<name>A0ACC1S4V8_9HYPO</name>
<keyword evidence="2" id="KW-1185">Reference proteome</keyword>
<accession>A0ACC1S4V8</accession>
<evidence type="ECO:0000313" key="1">
    <source>
        <dbReference type="EMBL" id="KAJ3532069.1"/>
    </source>
</evidence>